<name>A0ABQ9WB34_SAGOE</name>
<dbReference type="EMBL" id="JASSZA010000002">
    <property type="protein sequence ID" value="KAK2117968.1"/>
    <property type="molecule type" value="Genomic_DNA"/>
</dbReference>
<reference evidence="1 2" key="1">
    <citation type="submission" date="2023-05" db="EMBL/GenBank/DDBJ databases">
        <title>B98-5 Cell Line De Novo Hybrid Assembly: An Optical Mapping Approach.</title>
        <authorList>
            <person name="Kananen K."/>
            <person name="Auerbach J.A."/>
            <person name="Kautto E."/>
            <person name="Blachly J.S."/>
        </authorList>
    </citation>
    <scope>NUCLEOTIDE SEQUENCE [LARGE SCALE GENOMIC DNA]</scope>
    <source>
        <strain evidence="1">B95-8</strain>
        <tissue evidence="1">Cell line</tissue>
    </source>
</reference>
<gene>
    <name evidence="1" type="ORF">P7K49_004855</name>
</gene>
<keyword evidence="2" id="KW-1185">Reference proteome</keyword>
<evidence type="ECO:0000313" key="1">
    <source>
        <dbReference type="EMBL" id="KAK2117968.1"/>
    </source>
</evidence>
<protein>
    <submittedName>
        <fullName evidence="1">Uncharacterized protein</fullName>
    </submittedName>
</protein>
<comment type="caution">
    <text evidence="1">The sequence shown here is derived from an EMBL/GenBank/DDBJ whole genome shotgun (WGS) entry which is preliminary data.</text>
</comment>
<feature type="non-terminal residue" evidence="1">
    <location>
        <position position="1"/>
    </location>
</feature>
<dbReference type="PANTHER" id="PTHR46914">
    <property type="entry name" value="BACULOVIRAL IAP REPEAT-CONTAINING PROTEIN 1"/>
    <property type="match status" value="1"/>
</dbReference>
<dbReference type="InterPro" id="IPR028789">
    <property type="entry name" value="Naip"/>
</dbReference>
<dbReference type="InterPro" id="IPR032675">
    <property type="entry name" value="LRR_dom_sf"/>
</dbReference>
<organism evidence="1 2">
    <name type="scientific">Saguinus oedipus</name>
    <name type="common">Cotton-top tamarin</name>
    <name type="synonym">Oedipomidas oedipus</name>
    <dbReference type="NCBI Taxonomy" id="9490"/>
    <lineage>
        <taxon>Eukaryota</taxon>
        <taxon>Metazoa</taxon>
        <taxon>Chordata</taxon>
        <taxon>Craniata</taxon>
        <taxon>Vertebrata</taxon>
        <taxon>Euteleostomi</taxon>
        <taxon>Mammalia</taxon>
        <taxon>Eutheria</taxon>
        <taxon>Euarchontoglires</taxon>
        <taxon>Primates</taxon>
        <taxon>Haplorrhini</taxon>
        <taxon>Platyrrhini</taxon>
        <taxon>Cebidae</taxon>
        <taxon>Callitrichinae</taxon>
        <taxon>Saguinus</taxon>
    </lineage>
</organism>
<dbReference type="Gene3D" id="3.80.10.10">
    <property type="entry name" value="Ribonuclease Inhibitor"/>
    <property type="match status" value="1"/>
</dbReference>
<sequence>QEMLGVLMTVFSASECLKLHLNHNRVFTESIRPALELSKASVTKHPVNKLELGTAEQEPLLILPSLESLEVSGTIQST</sequence>
<dbReference type="Proteomes" id="UP001266305">
    <property type="component" value="Unassembled WGS sequence"/>
</dbReference>
<accession>A0ABQ9WB34</accession>
<feature type="non-terminal residue" evidence="1">
    <location>
        <position position="78"/>
    </location>
</feature>
<dbReference type="PANTHER" id="PTHR46914:SF1">
    <property type="entry name" value="BACULOVIRAL IAP REPEAT-CONTAINING PROTEIN 1"/>
    <property type="match status" value="1"/>
</dbReference>
<proteinExistence type="predicted"/>
<evidence type="ECO:0000313" key="2">
    <source>
        <dbReference type="Proteomes" id="UP001266305"/>
    </source>
</evidence>